<accession>A0A1Y1URY8</accession>
<dbReference type="InParanoid" id="A0A1Y1URY8"/>
<feature type="coiled-coil region" evidence="5">
    <location>
        <begin position="513"/>
        <end position="540"/>
    </location>
</feature>
<keyword evidence="9" id="KW-1185">Reference proteome</keyword>
<evidence type="ECO:0000313" key="9">
    <source>
        <dbReference type="Proteomes" id="UP000193218"/>
    </source>
</evidence>
<keyword evidence="4" id="KW-0472">Membrane</keyword>
<feature type="compositionally biased region" description="Basic and acidic residues" evidence="6">
    <location>
        <begin position="187"/>
        <end position="199"/>
    </location>
</feature>
<evidence type="ECO:0000259" key="7">
    <source>
        <dbReference type="PROSITE" id="PS51469"/>
    </source>
</evidence>
<dbReference type="RefSeq" id="XP_021873730.1">
    <property type="nucleotide sequence ID" value="XM_022014743.1"/>
</dbReference>
<evidence type="ECO:0000256" key="2">
    <source>
        <dbReference type="ARBA" id="ARBA00022692"/>
    </source>
</evidence>
<feature type="compositionally biased region" description="Low complexity" evidence="6">
    <location>
        <begin position="17"/>
        <end position="32"/>
    </location>
</feature>
<evidence type="ECO:0000313" key="8">
    <source>
        <dbReference type="EMBL" id="ORX39945.1"/>
    </source>
</evidence>
<evidence type="ECO:0000256" key="6">
    <source>
        <dbReference type="SAM" id="MobiDB-lite"/>
    </source>
</evidence>
<dbReference type="PANTHER" id="PTHR12911">
    <property type="entry name" value="SAD1/UNC-84-LIKE PROTEIN-RELATED"/>
    <property type="match status" value="1"/>
</dbReference>
<dbReference type="PROSITE" id="PS51469">
    <property type="entry name" value="SUN"/>
    <property type="match status" value="1"/>
</dbReference>
<proteinExistence type="predicted"/>
<keyword evidence="3" id="KW-1133">Transmembrane helix</keyword>
<evidence type="ECO:0000256" key="4">
    <source>
        <dbReference type="ARBA" id="ARBA00023136"/>
    </source>
</evidence>
<feature type="compositionally biased region" description="Polar residues" evidence="6">
    <location>
        <begin position="85"/>
        <end position="96"/>
    </location>
</feature>
<comment type="caution">
    <text evidence="8">The sequence shown here is derived from an EMBL/GenBank/DDBJ whole genome shotgun (WGS) entry which is preliminary data.</text>
</comment>
<feature type="compositionally biased region" description="Pro residues" evidence="6">
    <location>
        <begin position="1"/>
        <end position="11"/>
    </location>
</feature>
<name>A0A1Y1URY8_9TREE</name>
<dbReference type="InterPro" id="IPR045119">
    <property type="entry name" value="SUN1-5"/>
</dbReference>
<dbReference type="Proteomes" id="UP000193218">
    <property type="component" value="Unassembled WGS sequence"/>
</dbReference>
<dbReference type="Pfam" id="PF07738">
    <property type="entry name" value="Sad1_UNC"/>
    <property type="match status" value="1"/>
</dbReference>
<dbReference type="EMBL" id="NBSH01000002">
    <property type="protein sequence ID" value="ORX39945.1"/>
    <property type="molecule type" value="Genomic_DNA"/>
</dbReference>
<keyword evidence="2" id="KW-0812">Transmembrane</keyword>
<dbReference type="OrthoDB" id="342281at2759"/>
<keyword evidence="5" id="KW-0175">Coiled coil</keyword>
<feature type="compositionally biased region" description="Basic and acidic residues" evidence="6">
    <location>
        <begin position="236"/>
        <end position="249"/>
    </location>
</feature>
<feature type="region of interest" description="Disordered" evidence="6">
    <location>
        <begin position="85"/>
        <end position="298"/>
    </location>
</feature>
<dbReference type="GO" id="GO:0043495">
    <property type="term" value="F:protein-membrane adaptor activity"/>
    <property type="evidence" value="ECO:0007669"/>
    <property type="project" value="TreeGrafter"/>
</dbReference>
<reference evidence="8 9" key="1">
    <citation type="submission" date="2017-03" db="EMBL/GenBank/DDBJ databases">
        <title>Widespread Adenine N6-methylation of Active Genes in Fungi.</title>
        <authorList>
            <consortium name="DOE Joint Genome Institute"/>
            <person name="Mondo S.J."/>
            <person name="Dannebaum R.O."/>
            <person name="Kuo R.C."/>
            <person name="Louie K.B."/>
            <person name="Bewick A.J."/>
            <person name="Labutti K."/>
            <person name="Haridas S."/>
            <person name="Kuo A."/>
            <person name="Salamov A."/>
            <person name="Ahrendt S.R."/>
            <person name="Lau R."/>
            <person name="Bowen B.P."/>
            <person name="Lipzen A."/>
            <person name="Sullivan W."/>
            <person name="Andreopoulos W.B."/>
            <person name="Clum A."/>
            <person name="Lindquist E."/>
            <person name="Daum C."/>
            <person name="Northen T.R."/>
            <person name="Ramamoorthy G."/>
            <person name="Schmitz R.J."/>
            <person name="Gryganskyi A."/>
            <person name="Culley D."/>
            <person name="Magnuson J."/>
            <person name="James T.Y."/>
            <person name="O'Malley M.A."/>
            <person name="Stajich J.E."/>
            <person name="Spatafora J.W."/>
            <person name="Visel A."/>
            <person name="Grigoriev I.V."/>
        </authorList>
    </citation>
    <scope>NUCLEOTIDE SEQUENCE [LARGE SCALE GENOMIC DNA]</scope>
    <source>
        <strain evidence="8 9">NRRL Y-17943</strain>
    </source>
</reference>
<evidence type="ECO:0000256" key="1">
    <source>
        <dbReference type="ARBA" id="ARBA00004370"/>
    </source>
</evidence>
<dbReference type="Gene3D" id="2.60.120.260">
    <property type="entry name" value="Galactose-binding domain-like"/>
    <property type="match status" value="1"/>
</dbReference>
<dbReference type="InterPro" id="IPR012919">
    <property type="entry name" value="SUN_dom"/>
</dbReference>
<evidence type="ECO:0000256" key="5">
    <source>
        <dbReference type="SAM" id="Coils"/>
    </source>
</evidence>
<dbReference type="GO" id="GO:0034993">
    <property type="term" value="C:meiotic nuclear membrane microtubule tethering complex"/>
    <property type="evidence" value="ECO:0007669"/>
    <property type="project" value="TreeGrafter"/>
</dbReference>
<evidence type="ECO:0000256" key="3">
    <source>
        <dbReference type="ARBA" id="ARBA00022989"/>
    </source>
</evidence>
<dbReference type="AlphaFoldDB" id="A0A1Y1URY8"/>
<dbReference type="PANTHER" id="PTHR12911:SF8">
    <property type="entry name" value="KLAROID PROTEIN-RELATED"/>
    <property type="match status" value="1"/>
</dbReference>
<feature type="region of interest" description="Disordered" evidence="6">
    <location>
        <begin position="310"/>
        <end position="331"/>
    </location>
</feature>
<comment type="subcellular location">
    <subcellularLocation>
        <location evidence="1">Membrane</location>
    </subcellularLocation>
</comment>
<feature type="compositionally biased region" description="Polar residues" evidence="6">
    <location>
        <begin position="155"/>
        <end position="165"/>
    </location>
</feature>
<feature type="region of interest" description="Disordered" evidence="6">
    <location>
        <begin position="1"/>
        <end position="67"/>
    </location>
</feature>
<protein>
    <submittedName>
        <fullName evidence="8">UNC-like C-terminal-domain-containing protein</fullName>
    </submittedName>
</protein>
<sequence length="886" mass="97507">MGPKRSAPPTPNGSSMVSPARSTRSTSRSVRGAGDEDDWESQSVQSQTTNGAFKVPNARTGRTNRHLVGLKDTSVNIAAAFHAAQTGQIPTPTSERSFAPPPASKSKAASQRANNGRAKSPIEQVASSARALKPVRYFLRPPGEEGEEDDPSFESYRSTDTSYDYQQEEAYVRAAQQQQEAAKQGRRVNDGRKRHRGDEGDMPYRPGEDDWQGNSEDSGEEEGGGEGIVKNGGLEGRAETRGQRKERGEGYLGNGSGIQPRTRRSHHADEDDRVDDDYREQTPVNHFPLNHHGANRHLRSPTPVQALARAFSPHPRSPTPQFARRKRQPSSARTVVTNLLHGMVIALQTIVELVVSTLSLLLVHPLRSAAAMMKSVLRRAKEDWWKWLSAMLALSLALRMLNSPWWRGTTGVSPVPSGSLSELADRLHHLERAVSLLSDSANLLADAEHVGKEVDTSLIRRIAQLESTISSGQKDPLADAAIKHLKQCIFTLQTDLNDLSSRIGKTETHFKRLNSLETDVQALNARVDGVEKDVRSALDDGRLRKSLDRILPDFMPVKRNARGTVDIEPSFWVEMRKVLAGKSDVEEMIRKALKSGSNPSQPPRDPLARSDEDLDAWGEKLFQRKTAEGVMLSRSDFLSVLDTEIANLRHLIDNLPRQKQSVIQSSRGEDMTSVLQDLIDAALLKYSKDTLARPDFALFSAGGRIVPSITSDTLVMREPSTLGRWVMGQKAIEGRSPATALHPDTSVGSCWPFKGSQGQLGVLLNSRVVVTDLTVEHAASELALDITTAPKDVQVWGVVEGSENKAKVERYLESHPNSDFNTSDQILLGSFTYDPSSPSHIQTFPVEPAVVDLGIDVGIVIFRIQSNWGAEFTCLYRIRVHGEVAT</sequence>
<dbReference type="GeneID" id="33556551"/>
<feature type="domain" description="SUN" evidence="7">
    <location>
        <begin position="702"/>
        <end position="885"/>
    </location>
</feature>
<organism evidence="8 9">
    <name type="scientific">Kockovaella imperatae</name>
    <dbReference type="NCBI Taxonomy" id="4999"/>
    <lineage>
        <taxon>Eukaryota</taxon>
        <taxon>Fungi</taxon>
        <taxon>Dikarya</taxon>
        <taxon>Basidiomycota</taxon>
        <taxon>Agaricomycotina</taxon>
        <taxon>Tremellomycetes</taxon>
        <taxon>Tremellales</taxon>
        <taxon>Cuniculitremaceae</taxon>
        <taxon>Kockovaella</taxon>
    </lineage>
</organism>
<gene>
    <name evidence="8" type="ORF">BD324DRAFT_615611</name>
</gene>
<feature type="compositionally biased region" description="Polar residues" evidence="6">
    <location>
        <begin position="41"/>
        <end position="51"/>
    </location>
</feature>
<dbReference type="STRING" id="4999.A0A1Y1URY8"/>
<feature type="compositionally biased region" description="Low complexity" evidence="6">
    <location>
        <begin position="168"/>
        <end position="182"/>
    </location>
</feature>